<evidence type="ECO:0000313" key="1">
    <source>
        <dbReference type="EMBL" id="KAK1308464.1"/>
    </source>
</evidence>
<proteinExistence type="predicted"/>
<reference evidence="1" key="1">
    <citation type="journal article" date="2023" name="Nat. Commun.">
        <title>Diploid and tetraploid genomes of Acorus and the evolution of monocots.</title>
        <authorList>
            <person name="Ma L."/>
            <person name="Liu K.W."/>
            <person name="Li Z."/>
            <person name="Hsiao Y.Y."/>
            <person name="Qi Y."/>
            <person name="Fu T."/>
            <person name="Tang G.D."/>
            <person name="Zhang D."/>
            <person name="Sun W.H."/>
            <person name="Liu D.K."/>
            <person name="Li Y."/>
            <person name="Chen G.Z."/>
            <person name="Liu X.D."/>
            <person name="Liao X.Y."/>
            <person name="Jiang Y.T."/>
            <person name="Yu X."/>
            <person name="Hao Y."/>
            <person name="Huang J."/>
            <person name="Zhao X.W."/>
            <person name="Ke S."/>
            <person name="Chen Y.Y."/>
            <person name="Wu W.L."/>
            <person name="Hsu J.L."/>
            <person name="Lin Y.F."/>
            <person name="Huang M.D."/>
            <person name="Li C.Y."/>
            <person name="Huang L."/>
            <person name="Wang Z.W."/>
            <person name="Zhao X."/>
            <person name="Zhong W.Y."/>
            <person name="Peng D.H."/>
            <person name="Ahmad S."/>
            <person name="Lan S."/>
            <person name="Zhang J.S."/>
            <person name="Tsai W.C."/>
            <person name="Van de Peer Y."/>
            <person name="Liu Z.J."/>
        </authorList>
    </citation>
    <scope>NUCLEOTIDE SEQUENCE</scope>
    <source>
        <strain evidence="1">CP</strain>
    </source>
</reference>
<organism evidence="1 2">
    <name type="scientific">Acorus calamus</name>
    <name type="common">Sweet flag</name>
    <dbReference type="NCBI Taxonomy" id="4465"/>
    <lineage>
        <taxon>Eukaryota</taxon>
        <taxon>Viridiplantae</taxon>
        <taxon>Streptophyta</taxon>
        <taxon>Embryophyta</taxon>
        <taxon>Tracheophyta</taxon>
        <taxon>Spermatophyta</taxon>
        <taxon>Magnoliopsida</taxon>
        <taxon>Liliopsida</taxon>
        <taxon>Acoraceae</taxon>
        <taxon>Acorus</taxon>
    </lineage>
</organism>
<gene>
    <name evidence="1" type="primary">FUT11</name>
    <name evidence="1" type="ORF">QJS10_CPA09g00925</name>
</gene>
<accession>A0AAV9E5A5</accession>
<reference evidence="1" key="2">
    <citation type="submission" date="2023-06" db="EMBL/GenBank/DDBJ databases">
        <authorList>
            <person name="Ma L."/>
            <person name="Liu K.-W."/>
            <person name="Li Z."/>
            <person name="Hsiao Y.-Y."/>
            <person name="Qi Y."/>
            <person name="Fu T."/>
            <person name="Tang G."/>
            <person name="Zhang D."/>
            <person name="Sun W.-H."/>
            <person name="Liu D.-K."/>
            <person name="Li Y."/>
            <person name="Chen G.-Z."/>
            <person name="Liu X.-D."/>
            <person name="Liao X.-Y."/>
            <person name="Jiang Y.-T."/>
            <person name="Yu X."/>
            <person name="Hao Y."/>
            <person name="Huang J."/>
            <person name="Zhao X.-W."/>
            <person name="Ke S."/>
            <person name="Chen Y.-Y."/>
            <person name="Wu W.-L."/>
            <person name="Hsu J.-L."/>
            <person name="Lin Y.-F."/>
            <person name="Huang M.-D."/>
            <person name="Li C.-Y."/>
            <person name="Huang L."/>
            <person name="Wang Z.-W."/>
            <person name="Zhao X."/>
            <person name="Zhong W.-Y."/>
            <person name="Peng D.-H."/>
            <person name="Ahmad S."/>
            <person name="Lan S."/>
            <person name="Zhang J.-S."/>
            <person name="Tsai W.-C."/>
            <person name="Van De Peer Y."/>
            <person name="Liu Z.-J."/>
        </authorList>
    </citation>
    <scope>NUCLEOTIDE SEQUENCE</scope>
    <source>
        <strain evidence="1">CP</strain>
        <tissue evidence="1">Leaves</tissue>
    </source>
</reference>
<evidence type="ECO:0000313" key="2">
    <source>
        <dbReference type="Proteomes" id="UP001180020"/>
    </source>
</evidence>
<keyword evidence="2" id="KW-1185">Reference proteome</keyword>
<dbReference type="AlphaFoldDB" id="A0AAV9E5A5"/>
<comment type="caution">
    <text evidence="1">The sequence shown here is derived from an EMBL/GenBank/DDBJ whole genome shotgun (WGS) entry which is preliminary data.</text>
</comment>
<dbReference type="EMBL" id="JAUJYO010000009">
    <property type="protein sequence ID" value="KAK1308464.1"/>
    <property type="molecule type" value="Genomic_DNA"/>
</dbReference>
<dbReference type="Proteomes" id="UP001180020">
    <property type="component" value="Unassembled WGS sequence"/>
</dbReference>
<name>A0AAV9E5A5_ACOCL</name>
<protein>
    <submittedName>
        <fullName evidence="1">Glycoprotein 3-alpha-L-fucosyltransferase A</fullName>
    </submittedName>
</protein>
<sequence length="84" mass="9516">MTFLGRRLDLSGKAEEVMHNWAHTFFRPTQVTPSVATSYRRAGGDGDGMRECEEWLEKVDSVNYSRDFGTDPVWVGGFDEVLLS</sequence>